<keyword evidence="4" id="KW-0456">Lyase</keyword>
<keyword evidence="2" id="KW-0963">Cytoplasm</keyword>
<sequence>MSAVNAGSQLSGDVLVEIRSSSSVSVRVISPLGDQAERLIRELVNETLTQRGIDNVRIKILDNAASEWAVRARLATAFRRWREQRAPHD</sequence>
<comment type="subcellular location">
    <subcellularLocation>
        <location evidence="1">Cytoplasm</location>
    </subcellularLocation>
</comment>
<dbReference type="AlphaFoldDB" id="U2RK91"/>
<evidence type="ECO:0000256" key="2">
    <source>
        <dbReference type="ARBA" id="ARBA00022490"/>
    </source>
</evidence>
<accession>U2RK91</accession>
<evidence type="ECO:0000313" key="5">
    <source>
        <dbReference type="Proteomes" id="UP000017052"/>
    </source>
</evidence>
<dbReference type="EMBL" id="ACVN02000287">
    <property type="protein sequence ID" value="ERK51122.1"/>
    <property type="molecule type" value="Genomic_DNA"/>
</dbReference>
<dbReference type="Proteomes" id="UP000017052">
    <property type="component" value="Unassembled WGS sequence"/>
</dbReference>
<gene>
    <name evidence="4" type="ORF">HMPREF0682_0902</name>
</gene>
<dbReference type="GO" id="GO:0016829">
    <property type="term" value="F:lyase activity"/>
    <property type="evidence" value="ECO:0007669"/>
    <property type="project" value="UniProtKB-KW"/>
</dbReference>
<dbReference type="InterPro" id="IPR023439">
    <property type="entry name" value="Mal_deCO2ase/Cit_lyase_ACP"/>
</dbReference>
<dbReference type="Pfam" id="PF06857">
    <property type="entry name" value="ACP"/>
    <property type="match status" value="1"/>
</dbReference>
<keyword evidence="3" id="KW-0597">Phosphoprotein</keyword>
<name>U2RK91_9ACTN</name>
<keyword evidence="5" id="KW-1185">Reference proteome</keyword>
<protein>
    <submittedName>
        <fullName evidence="4">Citrate lyase acyl carrier protein</fullName>
    </submittedName>
</protein>
<evidence type="ECO:0000313" key="4">
    <source>
        <dbReference type="EMBL" id="ERK51122.1"/>
    </source>
</evidence>
<proteinExistence type="predicted"/>
<organism evidence="4 5">
    <name type="scientific">Propionibacterium acidifaciens F0233</name>
    <dbReference type="NCBI Taxonomy" id="553198"/>
    <lineage>
        <taxon>Bacteria</taxon>
        <taxon>Bacillati</taxon>
        <taxon>Actinomycetota</taxon>
        <taxon>Actinomycetes</taxon>
        <taxon>Propionibacteriales</taxon>
        <taxon>Propionibacteriaceae</taxon>
        <taxon>Propionibacterium</taxon>
    </lineage>
</organism>
<dbReference type="GO" id="GO:0005737">
    <property type="term" value="C:cytoplasm"/>
    <property type="evidence" value="ECO:0007669"/>
    <property type="project" value="UniProtKB-SubCell"/>
</dbReference>
<dbReference type="RefSeq" id="WP_021798599.1">
    <property type="nucleotide sequence ID" value="NZ_ACVN02000287.1"/>
</dbReference>
<evidence type="ECO:0000256" key="1">
    <source>
        <dbReference type="ARBA" id="ARBA00004496"/>
    </source>
</evidence>
<evidence type="ECO:0000256" key="3">
    <source>
        <dbReference type="ARBA" id="ARBA00022553"/>
    </source>
</evidence>
<reference evidence="4" key="1">
    <citation type="submission" date="2013-08" db="EMBL/GenBank/DDBJ databases">
        <authorList>
            <person name="Durkin A.S."/>
            <person name="Haft D.R."/>
            <person name="McCorrison J."/>
            <person name="Torralba M."/>
            <person name="Gillis M."/>
            <person name="Haft D.H."/>
            <person name="Methe B."/>
            <person name="Sutton G."/>
            <person name="Nelson K.E."/>
        </authorList>
    </citation>
    <scope>NUCLEOTIDE SEQUENCE [LARGE SCALE GENOMIC DNA]</scope>
    <source>
        <strain evidence="4">F0233</strain>
    </source>
</reference>
<comment type="caution">
    <text evidence="4">The sequence shown here is derived from an EMBL/GenBank/DDBJ whole genome shotgun (WGS) entry which is preliminary data.</text>
</comment>